<proteinExistence type="predicted"/>
<keyword evidence="1" id="KW-0346">Stress response</keyword>
<organism evidence="1 2">
    <name type="scientific">Naganishia cerealis</name>
    <dbReference type="NCBI Taxonomy" id="610337"/>
    <lineage>
        <taxon>Eukaryota</taxon>
        <taxon>Fungi</taxon>
        <taxon>Dikarya</taxon>
        <taxon>Basidiomycota</taxon>
        <taxon>Agaricomycotina</taxon>
        <taxon>Tremellomycetes</taxon>
        <taxon>Filobasidiales</taxon>
        <taxon>Filobasidiaceae</taxon>
        <taxon>Naganishia</taxon>
    </lineage>
</organism>
<accession>A0ACC2VHF8</accession>
<name>A0ACC2VHF8_9TREE</name>
<reference evidence="1" key="1">
    <citation type="submission" date="2023-04" db="EMBL/GenBank/DDBJ databases">
        <title>Draft Genome sequencing of Naganishia species isolated from polar environments using Oxford Nanopore Technology.</title>
        <authorList>
            <person name="Leo P."/>
            <person name="Venkateswaran K."/>
        </authorList>
    </citation>
    <scope>NUCLEOTIDE SEQUENCE</scope>
    <source>
        <strain evidence="1">MNA-CCFEE 5261</strain>
    </source>
</reference>
<dbReference type="Proteomes" id="UP001241377">
    <property type="component" value="Unassembled WGS sequence"/>
</dbReference>
<comment type="caution">
    <text evidence="1">The sequence shown here is derived from an EMBL/GenBank/DDBJ whole genome shotgun (WGS) entry which is preliminary data.</text>
</comment>
<sequence>MLTQSSLLKSAQSLKPLFDRVLVQRLKPATQTASGIYIPEKNQEKLNQATVIAAGPGITNTTTGQVIPTSVKAGDKVLLPSFGGNPVKIGEDEYLLYTDKEILAKIEE</sequence>
<evidence type="ECO:0000313" key="1">
    <source>
        <dbReference type="EMBL" id="KAJ9098429.1"/>
    </source>
</evidence>
<gene>
    <name evidence="1" type="primary">HSP10</name>
    <name evidence="1" type="ORF">QFC19_006428</name>
</gene>
<keyword evidence="2" id="KW-1185">Reference proteome</keyword>
<protein>
    <submittedName>
        <fullName evidence="1">10 kDa heat shock protein</fullName>
    </submittedName>
</protein>
<evidence type="ECO:0000313" key="2">
    <source>
        <dbReference type="Proteomes" id="UP001241377"/>
    </source>
</evidence>
<dbReference type="EMBL" id="JASBWR010000077">
    <property type="protein sequence ID" value="KAJ9098429.1"/>
    <property type="molecule type" value="Genomic_DNA"/>
</dbReference>